<keyword evidence="2" id="KW-0378">Hydrolase</keyword>
<dbReference type="Pfam" id="PF07687">
    <property type="entry name" value="M20_dimer"/>
    <property type="match status" value="1"/>
</dbReference>
<dbReference type="InterPro" id="IPR017150">
    <property type="entry name" value="Pept_M20_glutamate_carboxypep"/>
</dbReference>
<dbReference type="PANTHER" id="PTHR43808">
    <property type="entry name" value="ACETYLORNITHINE DEACETYLASE"/>
    <property type="match status" value="1"/>
</dbReference>
<dbReference type="EMBL" id="LN890655">
    <property type="protein sequence ID" value="CUS04091.2"/>
    <property type="molecule type" value="Genomic_DNA"/>
</dbReference>
<reference evidence="5" key="1">
    <citation type="submission" date="2016-01" db="EMBL/GenBank/DDBJ databases">
        <authorList>
            <person name="Mcilroy J.S."/>
            <person name="Karst M S."/>
            <person name="Albertsen M."/>
        </authorList>
    </citation>
    <scope>NUCLEOTIDE SEQUENCE</scope>
    <source>
        <strain evidence="5">Cfx-K</strain>
    </source>
</reference>
<sequence length="379" mass="40274">MNHSQRIQEYFAQQRPEMVALLADLVAAESPSDAPETQAGPIGILYEQFDRLGYHVRHTPGTRTGGYLIARHPAAGERPTQLLVGHCDTVWPVGTLAEMPLVVEGDVLRGPGSYDMKSGLVQGIFALMALRDLALEPPLAPVFLVNTDEEIGSIESRPIIEEMARQAARALVLEPGAGPMGALKTQRKGLGDFEIVVHGRAAHAGNEPEKGVSAILGMMELVQTLHALNDYPRGVSVNVGVISGGLRSNVVPPECRVMVDVRATTMADAARLEQTIRALNPPPGTKLDIHGGFERGPLERTPRNVALWELARATGAEMGLELTETAVGGGSDGNLTSAHTATLDGLGPVGDGAHAHHEHVLISKMIERGALLAALLLKP</sequence>
<dbReference type="SUPFAM" id="SSF53187">
    <property type="entry name" value="Zn-dependent exopeptidases"/>
    <property type="match status" value="1"/>
</dbReference>
<keyword evidence="6" id="KW-1185">Reference proteome</keyword>
<evidence type="ECO:0000313" key="5">
    <source>
        <dbReference type="EMBL" id="CUS04091.2"/>
    </source>
</evidence>
<dbReference type="Pfam" id="PF01546">
    <property type="entry name" value="Peptidase_M20"/>
    <property type="match status" value="1"/>
</dbReference>
<proteinExistence type="predicted"/>
<feature type="active site" description="Proton acceptor" evidence="3">
    <location>
        <position position="149"/>
    </location>
</feature>
<dbReference type="Gene3D" id="3.30.70.360">
    <property type="match status" value="1"/>
</dbReference>
<dbReference type="KEGG" id="pbf:CFX0092_A2213"/>
<dbReference type="GO" id="GO:0016787">
    <property type="term" value="F:hydrolase activity"/>
    <property type="evidence" value="ECO:0007669"/>
    <property type="project" value="UniProtKB-KW"/>
</dbReference>
<evidence type="ECO:0000259" key="4">
    <source>
        <dbReference type="Pfam" id="PF07687"/>
    </source>
</evidence>
<accession>A0A160T1Z7</accession>
<keyword evidence="1" id="KW-0479">Metal-binding</keyword>
<feature type="active site" evidence="3">
    <location>
        <position position="88"/>
    </location>
</feature>
<evidence type="ECO:0000256" key="3">
    <source>
        <dbReference type="PIRSR" id="PIRSR037238-1"/>
    </source>
</evidence>
<dbReference type="CDD" id="cd03885">
    <property type="entry name" value="M20_CPDG2"/>
    <property type="match status" value="1"/>
</dbReference>
<name>A0A160T1Z7_9CHLR</name>
<dbReference type="InterPro" id="IPR036264">
    <property type="entry name" value="Bact_exopeptidase_dim_dom"/>
</dbReference>
<protein>
    <submittedName>
        <fullName evidence="5">Peptidase M20</fullName>
    </submittedName>
</protein>
<gene>
    <name evidence="5" type="ORF">CFX0092_A2213</name>
</gene>
<dbReference type="Proteomes" id="UP000215027">
    <property type="component" value="Chromosome I"/>
</dbReference>
<dbReference type="InterPro" id="IPR002933">
    <property type="entry name" value="Peptidase_M20"/>
</dbReference>
<dbReference type="SUPFAM" id="SSF55031">
    <property type="entry name" value="Bacterial exopeptidase dimerisation domain"/>
    <property type="match status" value="1"/>
</dbReference>
<dbReference type="GO" id="GO:0046872">
    <property type="term" value="F:metal ion binding"/>
    <property type="evidence" value="ECO:0007669"/>
    <property type="project" value="UniProtKB-KW"/>
</dbReference>
<dbReference type="Gene3D" id="3.40.630.10">
    <property type="entry name" value="Zn peptidases"/>
    <property type="match status" value="1"/>
</dbReference>
<evidence type="ECO:0000313" key="6">
    <source>
        <dbReference type="Proteomes" id="UP000215027"/>
    </source>
</evidence>
<feature type="domain" description="Peptidase M20 dimerisation" evidence="4">
    <location>
        <begin position="186"/>
        <end position="278"/>
    </location>
</feature>
<evidence type="ECO:0000256" key="2">
    <source>
        <dbReference type="ARBA" id="ARBA00022801"/>
    </source>
</evidence>
<dbReference type="OrthoDB" id="9783294at2"/>
<organism evidence="5 6">
    <name type="scientific">Candidatus Promineifilum breve</name>
    <dbReference type="NCBI Taxonomy" id="1806508"/>
    <lineage>
        <taxon>Bacteria</taxon>
        <taxon>Bacillati</taxon>
        <taxon>Chloroflexota</taxon>
        <taxon>Ardenticatenia</taxon>
        <taxon>Candidatus Promineifilales</taxon>
        <taxon>Candidatus Promineifilaceae</taxon>
        <taxon>Candidatus Promineifilum</taxon>
    </lineage>
</organism>
<dbReference type="InterPro" id="IPR050072">
    <property type="entry name" value="Peptidase_M20A"/>
</dbReference>
<dbReference type="RefSeq" id="WP_095043484.1">
    <property type="nucleotide sequence ID" value="NZ_LN890655.1"/>
</dbReference>
<dbReference type="PANTHER" id="PTHR43808:SF9">
    <property type="entry name" value="BLL0789 PROTEIN"/>
    <property type="match status" value="1"/>
</dbReference>
<dbReference type="AlphaFoldDB" id="A0A160T1Z7"/>
<dbReference type="InterPro" id="IPR011650">
    <property type="entry name" value="Peptidase_M20_dimer"/>
</dbReference>
<evidence type="ECO:0000256" key="1">
    <source>
        <dbReference type="ARBA" id="ARBA00022723"/>
    </source>
</evidence>
<dbReference type="PIRSF" id="PIRSF037238">
    <property type="entry name" value="Carboxypeptidase_G2"/>
    <property type="match status" value="1"/>
</dbReference>